<dbReference type="EMBL" id="CAMGYJ010000008">
    <property type="protein sequence ID" value="CAI0461333.1"/>
    <property type="molecule type" value="Genomic_DNA"/>
</dbReference>
<sequence>MFKMNDIDGVLEMYERFTNISSDLVTLGKTYTNVDLVSKFLNTLHVLEA</sequence>
<dbReference type="AlphaFoldDB" id="A0AAV0NSY1"/>
<comment type="caution">
    <text evidence="1">The sequence shown here is derived from an EMBL/GenBank/DDBJ whole genome shotgun (WGS) entry which is preliminary data.</text>
</comment>
<organism evidence="1 2">
    <name type="scientific">Linum tenue</name>
    <dbReference type="NCBI Taxonomy" id="586396"/>
    <lineage>
        <taxon>Eukaryota</taxon>
        <taxon>Viridiplantae</taxon>
        <taxon>Streptophyta</taxon>
        <taxon>Embryophyta</taxon>
        <taxon>Tracheophyta</taxon>
        <taxon>Spermatophyta</taxon>
        <taxon>Magnoliopsida</taxon>
        <taxon>eudicotyledons</taxon>
        <taxon>Gunneridae</taxon>
        <taxon>Pentapetalae</taxon>
        <taxon>rosids</taxon>
        <taxon>fabids</taxon>
        <taxon>Malpighiales</taxon>
        <taxon>Linaceae</taxon>
        <taxon>Linum</taxon>
    </lineage>
</organism>
<dbReference type="Proteomes" id="UP001154282">
    <property type="component" value="Unassembled WGS sequence"/>
</dbReference>
<protein>
    <submittedName>
        <fullName evidence="1">Uncharacterized protein</fullName>
    </submittedName>
</protein>
<reference evidence="1" key="1">
    <citation type="submission" date="2022-08" db="EMBL/GenBank/DDBJ databases">
        <authorList>
            <person name="Gutierrez-Valencia J."/>
        </authorList>
    </citation>
    <scope>NUCLEOTIDE SEQUENCE</scope>
</reference>
<gene>
    <name evidence="1" type="ORF">LITE_LOCUS34882</name>
</gene>
<name>A0AAV0NSY1_9ROSI</name>
<evidence type="ECO:0000313" key="1">
    <source>
        <dbReference type="EMBL" id="CAI0461333.1"/>
    </source>
</evidence>
<proteinExistence type="predicted"/>
<evidence type="ECO:0000313" key="2">
    <source>
        <dbReference type="Proteomes" id="UP001154282"/>
    </source>
</evidence>
<accession>A0AAV0NSY1</accession>
<keyword evidence="2" id="KW-1185">Reference proteome</keyword>